<evidence type="ECO:0000256" key="1">
    <source>
        <dbReference type="SAM" id="MobiDB-lite"/>
    </source>
</evidence>
<name>E9GQ19_DAPPU</name>
<protein>
    <submittedName>
        <fullName evidence="2">Uncharacterized protein</fullName>
    </submittedName>
</protein>
<evidence type="ECO:0000313" key="3">
    <source>
        <dbReference type="Proteomes" id="UP000000305"/>
    </source>
</evidence>
<proteinExistence type="predicted"/>
<dbReference type="InParanoid" id="E9GQ19"/>
<dbReference type="EMBL" id="GL732557">
    <property type="protein sequence ID" value="EFX78491.1"/>
    <property type="molecule type" value="Genomic_DNA"/>
</dbReference>
<evidence type="ECO:0000313" key="2">
    <source>
        <dbReference type="EMBL" id="EFX78491.1"/>
    </source>
</evidence>
<reference evidence="2 3" key="1">
    <citation type="journal article" date="2011" name="Science">
        <title>The ecoresponsive genome of Daphnia pulex.</title>
        <authorList>
            <person name="Colbourne J.K."/>
            <person name="Pfrender M.E."/>
            <person name="Gilbert D."/>
            <person name="Thomas W.K."/>
            <person name="Tucker A."/>
            <person name="Oakley T.H."/>
            <person name="Tokishita S."/>
            <person name="Aerts A."/>
            <person name="Arnold G.J."/>
            <person name="Basu M.K."/>
            <person name="Bauer D.J."/>
            <person name="Caceres C.E."/>
            <person name="Carmel L."/>
            <person name="Casola C."/>
            <person name="Choi J.H."/>
            <person name="Detter J.C."/>
            <person name="Dong Q."/>
            <person name="Dusheyko S."/>
            <person name="Eads B.D."/>
            <person name="Frohlich T."/>
            <person name="Geiler-Samerotte K.A."/>
            <person name="Gerlach D."/>
            <person name="Hatcher P."/>
            <person name="Jogdeo S."/>
            <person name="Krijgsveld J."/>
            <person name="Kriventseva E.V."/>
            <person name="Kultz D."/>
            <person name="Laforsch C."/>
            <person name="Lindquist E."/>
            <person name="Lopez J."/>
            <person name="Manak J.R."/>
            <person name="Muller J."/>
            <person name="Pangilinan J."/>
            <person name="Patwardhan R.P."/>
            <person name="Pitluck S."/>
            <person name="Pritham E.J."/>
            <person name="Rechtsteiner A."/>
            <person name="Rho M."/>
            <person name="Rogozin I.B."/>
            <person name="Sakarya O."/>
            <person name="Salamov A."/>
            <person name="Schaack S."/>
            <person name="Shapiro H."/>
            <person name="Shiga Y."/>
            <person name="Skalitzky C."/>
            <person name="Smith Z."/>
            <person name="Souvorov A."/>
            <person name="Sung W."/>
            <person name="Tang Z."/>
            <person name="Tsuchiya D."/>
            <person name="Tu H."/>
            <person name="Vos H."/>
            <person name="Wang M."/>
            <person name="Wolf Y.I."/>
            <person name="Yamagata H."/>
            <person name="Yamada T."/>
            <person name="Ye Y."/>
            <person name="Shaw J.R."/>
            <person name="Andrews J."/>
            <person name="Crease T.J."/>
            <person name="Tang H."/>
            <person name="Lucas S.M."/>
            <person name="Robertson H.M."/>
            <person name="Bork P."/>
            <person name="Koonin E.V."/>
            <person name="Zdobnov E.M."/>
            <person name="Grigoriev I.V."/>
            <person name="Lynch M."/>
            <person name="Boore J.L."/>
        </authorList>
    </citation>
    <scope>NUCLEOTIDE SEQUENCE [LARGE SCALE GENOMIC DNA]</scope>
</reference>
<gene>
    <name evidence="2" type="ORF">DAPPUDRAFT_246310</name>
</gene>
<sequence length="63" mass="7062">MQELLHDMQQAQDQKARSEIHIHQNVVLKDPLETSQTPTGDLGGDQVPVTSSIADMKMGKFMR</sequence>
<dbReference type="HOGENOM" id="CLU_2888009_0_0_1"/>
<dbReference type="Proteomes" id="UP000000305">
    <property type="component" value="Unassembled WGS sequence"/>
</dbReference>
<feature type="region of interest" description="Disordered" evidence="1">
    <location>
        <begin position="28"/>
        <end position="63"/>
    </location>
</feature>
<keyword evidence="3" id="KW-1185">Reference proteome</keyword>
<dbReference type="KEGG" id="dpx:DAPPUDRAFT_246310"/>
<accession>E9GQ19</accession>
<dbReference type="AlphaFoldDB" id="E9GQ19"/>
<organism evidence="2 3">
    <name type="scientific">Daphnia pulex</name>
    <name type="common">Water flea</name>
    <dbReference type="NCBI Taxonomy" id="6669"/>
    <lineage>
        <taxon>Eukaryota</taxon>
        <taxon>Metazoa</taxon>
        <taxon>Ecdysozoa</taxon>
        <taxon>Arthropoda</taxon>
        <taxon>Crustacea</taxon>
        <taxon>Branchiopoda</taxon>
        <taxon>Diplostraca</taxon>
        <taxon>Cladocera</taxon>
        <taxon>Anomopoda</taxon>
        <taxon>Daphniidae</taxon>
        <taxon>Daphnia</taxon>
    </lineage>
</organism>